<dbReference type="Proteomes" id="UP001177023">
    <property type="component" value="Unassembled WGS sequence"/>
</dbReference>
<comment type="caution">
    <text evidence="4">The sequence shown here is derived from an EMBL/GenBank/DDBJ whole genome shotgun (WGS) entry which is preliminary data.</text>
</comment>
<feature type="compositionally biased region" description="Basic and acidic residues" evidence="2">
    <location>
        <begin position="341"/>
        <end position="350"/>
    </location>
</feature>
<feature type="non-terminal residue" evidence="4">
    <location>
        <position position="1"/>
    </location>
</feature>
<dbReference type="InterPro" id="IPR029052">
    <property type="entry name" value="Metallo-depent_PP-like"/>
</dbReference>
<dbReference type="InterPro" id="IPR004843">
    <property type="entry name" value="Calcineurin-like_PHP"/>
</dbReference>
<feature type="domain" description="Serine/threonine specific protein phosphatases" evidence="3">
    <location>
        <begin position="145"/>
        <end position="150"/>
    </location>
</feature>
<sequence length="383" mass="43934">MEVIRALSRRLLLRLVQPKFAEPKRRVPFLSIEIEQVLRGTKHILITEPMLIEMRPPLIIVGDIHGQYLDLLHIFEMFSTNNRDISSKKKRDDADDNPAGENWNGFICENYLFLGDYVDRGPRQIEVIMLLFVCKILWPRQYGLLRGNHENAITNLAYGFEQELNYRFYDGNALWAQFNNVFAMLPVAARVGRRILCMHGGLSKGMKSLDDIRRLKKTGAQRVRCDARPGSAVERPGAWKRNRYLQPVFRFSKNHKRNAGWLFGENEVRKFCARMKLDLIVRGHQCVQNGFRFFCGRKLLTLFSAPRYAGSGRNIGAVLVVRRDGRLSIRQFRAINGEDPGPDRYNKDYCDGLDDDSNTKTGSSSRASPPPSQPPHLSEKLPG</sequence>
<evidence type="ECO:0000259" key="3">
    <source>
        <dbReference type="PROSITE" id="PS00125"/>
    </source>
</evidence>
<evidence type="ECO:0000313" key="5">
    <source>
        <dbReference type="Proteomes" id="UP001177023"/>
    </source>
</evidence>
<dbReference type="SMART" id="SM00156">
    <property type="entry name" value="PP2Ac"/>
    <property type="match status" value="1"/>
</dbReference>
<name>A0AA36FTL4_9BILA</name>
<dbReference type="EMBL" id="CATQJA010001267">
    <property type="protein sequence ID" value="CAJ0566528.1"/>
    <property type="molecule type" value="Genomic_DNA"/>
</dbReference>
<dbReference type="PANTHER" id="PTHR11668">
    <property type="entry name" value="SERINE/THREONINE PROTEIN PHOSPHATASE"/>
    <property type="match status" value="1"/>
</dbReference>
<organism evidence="4 5">
    <name type="scientific">Mesorhabditis spiculigera</name>
    <dbReference type="NCBI Taxonomy" id="96644"/>
    <lineage>
        <taxon>Eukaryota</taxon>
        <taxon>Metazoa</taxon>
        <taxon>Ecdysozoa</taxon>
        <taxon>Nematoda</taxon>
        <taxon>Chromadorea</taxon>
        <taxon>Rhabditida</taxon>
        <taxon>Rhabditina</taxon>
        <taxon>Rhabditomorpha</taxon>
        <taxon>Rhabditoidea</taxon>
        <taxon>Rhabditidae</taxon>
        <taxon>Mesorhabditinae</taxon>
        <taxon>Mesorhabditis</taxon>
    </lineage>
</organism>
<dbReference type="EC" id="3.1.3.16" evidence="1"/>
<dbReference type="Gene3D" id="3.60.21.10">
    <property type="match status" value="1"/>
</dbReference>
<dbReference type="GO" id="GO:0004722">
    <property type="term" value="F:protein serine/threonine phosphatase activity"/>
    <property type="evidence" value="ECO:0007669"/>
    <property type="project" value="UniProtKB-EC"/>
</dbReference>
<dbReference type="GO" id="GO:0005634">
    <property type="term" value="C:nucleus"/>
    <property type="evidence" value="ECO:0007669"/>
    <property type="project" value="TreeGrafter"/>
</dbReference>
<accession>A0AA36FTL4</accession>
<dbReference type="PRINTS" id="PR00114">
    <property type="entry name" value="STPHPHTASE"/>
</dbReference>
<keyword evidence="5" id="KW-1185">Reference proteome</keyword>
<dbReference type="InterPro" id="IPR006186">
    <property type="entry name" value="Ser/Thr-sp_prot-phosphatase"/>
</dbReference>
<reference evidence="4" key="1">
    <citation type="submission" date="2023-06" db="EMBL/GenBank/DDBJ databases">
        <authorList>
            <person name="Delattre M."/>
        </authorList>
    </citation>
    <scope>NUCLEOTIDE SEQUENCE</scope>
    <source>
        <strain evidence="4">AF72</strain>
    </source>
</reference>
<dbReference type="GO" id="GO:0005737">
    <property type="term" value="C:cytoplasm"/>
    <property type="evidence" value="ECO:0007669"/>
    <property type="project" value="TreeGrafter"/>
</dbReference>
<proteinExistence type="inferred from homology"/>
<feature type="region of interest" description="Disordered" evidence="2">
    <location>
        <begin position="338"/>
        <end position="383"/>
    </location>
</feature>
<protein>
    <recommendedName>
        <fullName evidence="1">Serine/threonine-protein phosphatase</fullName>
        <ecNumber evidence="1">3.1.3.16</ecNumber>
    </recommendedName>
</protein>
<comment type="catalytic activity">
    <reaction evidence="1">
        <text>O-phospho-L-threonyl-[protein] + H2O = L-threonyl-[protein] + phosphate</text>
        <dbReference type="Rhea" id="RHEA:47004"/>
        <dbReference type="Rhea" id="RHEA-COMP:11060"/>
        <dbReference type="Rhea" id="RHEA-COMP:11605"/>
        <dbReference type="ChEBI" id="CHEBI:15377"/>
        <dbReference type="ChEBI" id="CHEBI:30013"/>
        <dbReference type="ChEBI" id="CHEBI:43474"/>
        <dbReference type="ChEBI" id="CHEBI:61977"/>
        <dbReference type="EC" id="3.1.3.16"/>
    </reaction>
</comment>
<dbReference type="PROSITE" id="PS00125">
    <property type="entry name" value="SER_THR_PHOSPHATASE"/>
    <property type="match status" value="1"/>
</dbReference>
<dbReference type="PANTHER" id="PTHR11668:SF491">
    <property type="entry name" value="SERINE_THREONINE-PROTEIN PHOSPHATASE"/>
    <property type="match status" value="1"/>
</dbReference>
<evidence type="ECO:0000313" key="4">
    <source>
        <dbReference type="EMBL" id="CAJ0566528.1"/>
    </source>
</evidence>
<comment type="similarity">
    <text evidence="1">Belongs to the PPP phosphatase family.</text>
</comment>
<dbReference type="Pfam" id="PF00149">
    <property type="entry name" value="Metallophos"/>
    <property type="match status" value="1"/>
</dbReference>
<gene>
    <name evidence="4" type="ORF">MSPICULIGERA_LOCUS5127</name>
</gene>
<evidence type="ECO:0000256" key="2">
    <source>
        <dbReference type="SAM" id="MobiDB-lite"/>
    </source>
</evidence>
<evidence type="ECO:0000256" key="1">
    <source>
        <dbReference type="RuleBase" id="RU004273"/>
    </source>
</evidence>
<dbReference type="InterPro" id="IPR050341">
    <property type="entry name" value="PP1_catalytic_subunit"/>
</dbReference>
<keyword evidence="1" id="KW-0378">Hydrolase</keyword>
<dbReference type="SUPFAM" id="SSF56300">
    <property type="entry name" value="Metallo-dependent phosphatases"/>
    <property type="match status" value="1"/>
</dbReference>
<dbReference type="AlphaFoldDB" id="A0AA36FTL4"/>